<sequence length="453" mass="49270">MASAGTAGTTAGADGKVPVRVDQATRDSKYTSILRITPLGAFFDDNMLSKLAAKMSTSFHATGTTIHGAGDRADYWGVICKGKAIKVTAADDNGLTSILCTLAPGDIFGADVVHGKSSSETRQYTLKACADVEVLQLGRRAMAAMQTEEHGAIDLGAVMEALRLTRAYDVLKSMDMFKGVTKHNLEMFADMVHIRGVRAGETAVKEGDTGKSLYIVERGELEARSGNLVLSTIKPGQCFGEIAMMMQIPRTSTVVSTKACILYGTLLPHFDRFMQVDSVVHKYVASKTKDTIARQFRKYSKSFFDALSDEILDEVSKVSKVEVFQAGDCIFKEGDESDRFFMIADGAVSITSSKGVATKREKGSYFGEVGLMVKGDTKRKAAVTAVCRSLFLTIDRENFNRLFNRPDCLAPDAFFDLTMAFPKIESVRPQFPLQRSDSRKAVPTASSRPPAKA</sequence>
<dbReference type="CDD" id="cd00038">
    <property type="entry name" value="CAP_ED"/>
    <property type="match status" value="3"/>
</dbReference>
<accession>A0A3P3Y217</accession>
<dbReference type="Gene3D" id="2.60.120.10">
    <property type="entry name" value="Jelly Rolls"/>
    <property type="match status" value="3"/>
</dbReference>
<dbReference type="GO" id="GO:0030552">
    <property type="term" value="F:cAMP binding"/>
    <property type="evidence" value="ECO:0007669"/>
    <property type="project" value="TreeGrafter"/>
</dbReference>
<dbReference type="GO" id="GO:0005952">
    <property type="term" value="C:cAMP-dependent protein kinase complex"/>
    <property type="evidence" value="ECO:0007669"/>
    <property type="project" value="InterPro"/>
</dbReference>
<reference evidence="3 4" key="1">
    <citation type="submission" date="2018-03" db="EMBL/GenBank/DDBJ databases">
        <authorList>
            <person name="Fogelqvist J."/>
        </authorList>
    </citation>
    <scope>NUCLEOTIDE SEQUENCE [LARGE SCALE GENOMIC DNA]</scope>
</reference>
<dbReference type="InterPro" id="IPR000595">
    <property type="entry name" value="cNMP-bd_dom"/>
</dbReference>
<dbReference type="GO" id="GO:0005829">
    <property type="term" value="C:cytosol"/>
    <property type="evidence" value="ECO:0007669"/>
    <property type="project" value="TreeGrafter"/>
</dbReference>
<dbReference type="InterPro" id="IPR018490">
    <property type="entry name" value="cNMP-bd_dom_sf"/>
</dbReference>
<dbReference type="AlphaFoldDB" id="A0A3P3Y217"/>
<gene>
    <name evidence="3" type="ORF">PLBR_LOCUS1463</name>
</gene>
<evidence type="ECO:0000313" key="4">
    <source>
        <dbReference type="Proteomes" id="UP000290189"/>
    </source>
</evidence>
<dbReference type="PANTHER" id="PTHR11635:SF152">
    <property type="entry name" value="CAMP-DEPENDENT PROTEIN KINASE TYPE I REGULATORY SUBUNIT-RELATED"/>
    <property type="match status" value="1"/>
</dbReference>
<evidence type="ECO:0000259" key="2">
    <source>
        <dbReference type="PROSITE" id="PS50042"/>
    </source>
</evidence>
<dbReference type="PROSITE" id="PS50042">
    <property type="entry name" value="CNMP_BINDING_3"/>
    <property type="match status" value="3"/>
</dbReference>
<dbReference type="EMBL" id="OVEO01000002">
    <property type="protein sequence ID" value="SPQ94248.1"/>
    <property type="molecule type" value="Genomic_DNA"/>
</dbReference>
<dbReference type="GO" id="GO:0004862">
    <property type="term" value="F:cAMP-dependent protein kinase inhibitor activity"/>
    <property type="evidence" value="ECO:0007669"/>
    <property type="project" value="TreeGrafter"/>
</dbReference>
<dbReference type="InterPro" id="IPR050503">
    <property type="entry name" value="cAMP-dep_PK_reg_su-like"/>
</dbReference>
<feature type="domain" description="Cyclic nucleotide-binding" evidence="2">
    <location>
        <begin position="39"/>
        <end position="142"/>
    </location>
</feature>
<evidence type="ECO:0000313" key="3">
    <source>
        <dbReference type="EMBL" id="SPQ94248.1"/>
    </source>
</evidence>
<dbReference type="PANTHER" id="PTHR11635">
    <property type="entry name" value="CAMP-DEPENDENT PROTEIN KINASE REGULATORY CHAIN"/>
    <property type="match status" value="1"/>
</dbReference>
<feature type="domain" description="Cyclic nucleotide-binding" evidence="2">
    <location>
        <begin position="176"/>
        <end position="274"/>
    </location>
</feature>
<name>A0A3P3Y217_PLABS</name>
<dbReference type="SMART" id="SM00100">
    <property type="entry name" value="cNMP"/>
    <property type="match status" value="3"/>
</dbReference>
<protein>
    <recommendedName>
        <fullName evidence="2">Cyclic nucleotide-binding domain-containing protein</fullName>
    </recommendedName>
</protein>
<evidence type="ECO:0000256" key="1">
    <source>
        <dbReference type="SAM" id="MobiDB-lite"/>
    </source>
</evidence>
<organism evidence="3 4">
    <name type="scientific">Plasmodiophora brassicae</name>
    <name type="common">Clubroot disease agent</name>
    <dbReference type="NCBI Taxonomy" id="37360"/>
    <lineage>
        <taxon>Eukaryota</taxon>
        <taxon>Sar</taxon>
        <taxon>Rhizaria</taxon>
        <taxon>Endomyxa</taxon>
        <taxon>Phytomyxea</taxon>
        <taxon>Plasmodiophorida</taxon>
        <taxon>Plasmodiophoridae</taxon>
        <taxon>Plasmodiophora</taxon>
    </lineage>
</organism>
<dbReference type="Proteomes" id="UP000290189">
    <property type="component" value="Unassembled WGS sequence"/>
</dbReference>
<keyword evidence="3" id="KW-0496">Mitochondrion</keyword>
<dbReference type="Pfam" id="PF00027">
    <property type="entry name" value="cNMP_binding"/>
    <property type="match status" value="3"/>
</dbReference>
<feature type="domain" description="Cyclic nucleotide-binding" evidence="2">
    <location>
        <begin position="303"/>
        <end position="403"/>
    </location>
</feature>
<feature type="region of interest" description="Disordered" evidence="1">
    <location>
        <begin position="431"/>
        <end position="453"/>
    </location>
</feature>
<proteinExistence type="predicted"/>
<geneLocation type="mitochondrion" evidence="3"/>
<dbReference type="InterPro" id="IPR014710">
    <property type="entry name" value="RmlC-like_jellyroll"/>
</dbReference>
<dbReference type="SUPFAM" id="SSF51206">
    <property type="entry name" value="cAMP-binding domain-like"/>
    <property type="match status" value="3"/>
</dbReference>
<dbReference type="GO" id="GO:0034236">
    <property type="term" value="F:protein kinase A catalytic subunit binding"/>
    <property type="evidence" value="ECO:0007669"/>
    <property type="project" value="TreeGrafter"/>
</dbReference>
<dbReference type="PRINTS" id="PR00103">
    <property type="entry name" value="CAMPKINASE"/>
</dbReference>